<accession>A0ABU2AG09</accession>
<dbReference type="PRINTS" id="PR00812">
    <property type="entry name" value="BCTERIALGSPF"/>
</dbReference>
<evidence type="ECO:0000256" key="3">
    <source>
        <dbReference type="ARBA" id="ARBA00022475"/>
    </source>
</evidence>
<dbReference type="InterPro" id="IPR018076">
    <property type="entry name" value="T2SS_GspF_dom"/>
</dbReference>
<evidence type="ECO:0000313" key="10">
    <source>
        <dbReference type="Proteomes" id="UP001180825"/>
    </source>
</evidence>
<name>A0ABU2AG09_9BURK</name>
<dbReference type="Pfam" id="PF00482">
    <property type="entry name" value="T2SSF"/>
    <property type="match status" value="2"/>
</dbReference>
<feature type="transmembrane region" description="Helical" evidence="7">
    <location>
        <begin position="173"/>
        <end position="195"/>
    </location>
</feature>
<feature type="transmembrane region" description="Helical" evidence="7">
    <location>
        <begin position="228"/>
        <end position="246"/>
    </location>
</feature>
<dbReference type="Gene3D" id="1.20.81.30">
    <property type="entry name" value="Type II secretion system (T2SS), domain F"/>
    <property type="match status" value="2"/>
</dbReference>
<evidence type="ECO:0000256" key="2">
    <source>
        <dbReference type="ARBA" id="ARBA00005745"/>
    </source>
</evidence>
<evidence type="ECO:0000256" key="6">
    <source>
        <dbReference type="ARBA" id="ARBA00023136"/>
    </source>
</evidence>
<dbReference type="PANTHER" id="PTHR30012">
    <property type="entry name" value="GENERAL SECRETION PATHWAY PROTEIN"/>
    <property type="match status" value="1"/>
</dbReference>
<dbReference type="InterPro" id="IPR042094">
    <property type="entry name" value="T2SS_GspF_sf"/>
</dbReference>
<evidence type="ECO:0000313" key="9">
    <source>
        <dbReference type="EMBL" id="MDR7335397.1"/>
    </source>
</evidence>
<reference evidence="9 10" key="1">
    <citation type="submission" date="2023-07" db="EMBL/GenBank/DDBJ databases">
        <title>Sorghum-associated microbial communities from plants grown in Nebraska, USA.</title>
        <authorList>
            <person name="Schachtman D."/>
        </authorList>
    </citation>
    <scope>NUCLEOTIDE SEQUENCE [LARGE SCALE GENOMIC DNA]</scope>
    <source>
        <strain evidence="9 10">BE316</strain>
    </source>
</reference>
<comment type="similarity">
    <text evidence="2">Belongs to the GSP F family.</text>
</comment>
<keyword evidence="10" id="KW-1185">Reference proteome</keyword>
<dbReference type="PANTHER" id="PTHR30012:SF0">
    <property type="entry name" value="TYPE II SECRETION SYSTEM PROTEIN F-RELATED"/>
    <property type="match status" value="1"/>
</dbReference>
<evidence type="ECO:0000259" key="8">
    <source>
        <dbReference type="Pfam" id="PF00482"/>
    </source>
</evidence>
<sequence length="407" mass="43763">MFFLARVLDPVSREVSTQRVEARDAVQAESVIAAAGHRVLDLKPAPAMRSWLKAGLGRSVEREVVLFCRELSSLLKAGLSVVEALEALEANQQRQGSDKSAATGGSFYSALLRHLRDGKSLSTALAEMPGVPPLLVASVQASERTSNLVSALDSYLRYADLTARLRSRIVSAALYPSIVIALGIVITLFLLSVVVPRFAALYAQMGPAAGGTTRLLLGLSTLLKDHPWLLPLVGLLLLGGVAGLIVNGRWKRVLAWVIDAVPWLRHQALQLELTRLYEALAMLSRGGFSLHESLDLCKTIASGTSQRERLGQAQHLIAQGVSVSRAFAASSITNAVTERLLRAGERGGDFGAVLHAVSQRHAESFETFVDRATRVVEPLLLLVVAVLVGGLVVTLYMPIFDIASSIR</sequence>
<evidence type="ECO:0000256" key="4">
    <source>
        <dbReference type="ARBA" id="ARBA00022692"/>
    </source>
</evidence>
<dbReference type="Proteomes" id="UP001180825">
    <property type="component" value="Unassembled WGS sequence"/>
</dbReference>
<keyword evidence="5 7" id="KW-1133">Transmembrane helix</keyword>
<keyword evidence="6 7" id="KW-0472">Membrane</keyword>
<keyword evidence="4 7" id="KW-0812">Transmembrane</keyword>
<feature type="transmembrane region" description="Helical" evidence="7">
    <location>
        <begin position="379"/>
        <end position="399"/>
    </location>
</feature>
<dbReference type="RefSeq" id="WP_310332402.1">
    <property type="nucleotide sequence ID" value="NZ_JAVDXV010000010.1"/>
</dbReference>
<protein>
    <submittedName>
        <fullName evidence="9">General secretion pathway protein F</fullName>
    </submittedName>
</protein>
<feature type="domain" description="Type II secretion system protein GspF" evidence="8">
    <location>
        <begin position="278"/>
        <end position="398"/>
    </location>
</feature>
<feature type="domain" description="Type II secretion system protein GspF" evidence="8">
    <location>
        <begin position="67"/>
        <end position="196"/>
    </location>
</feature>
<evidence type="ECO:0000256" key="1">
    <source>
        <dbReference type="ARBA" id="ARBA00004651"/>
    </source>
</evidence>
<proteinExistence type="inferred from homology"/>
<comment type="caution">
    <text evidence="9">The sequence shown here is derived from an EMBL/GenBank/DDBJ whole genome shotgun (WGS) entry which is preliminary data.</text>
</comment>
<gene>
    <name evidence="9" type="ORF">J2X21_004562</name>
</gene>
<keyword evidence="3" id="KW-1003">Cell membrane</keyword>
<evidence type="ECO:0000256" key="5">
    <source>
        <dbReference type="ARBA" id="ARBA00022989"/>
    </source>
</evidence>
<comment type="subcellular location">
    <subcellularLocation>
        <location evidence="1">Cell membrane</location>
        <topology evidence="1">Multi-pass membrane protein</topology>
    </subcellularLocation>
</comment>
<organism evidence="9 10">
    <name type="scientific">Roseateles asaccharophilus</name>
    <dbReference type="NCBI Taxonomy" id="582607"/>
    <lineage>
        <taxon>Bacteria</taxon>
        <taxon>Pseudomonadati</taxon>
        <taxon>Pseudomonadota</taxon>
        <taxon>Betaproteobacteria</taxon>
        <taxon>Burkholderiales</taxon>
        <taxon>Sphaerotilaceae</taxon>
        <taxon>Roseateles</taxon>
    </lineage>
</organism>
<evidence type="ECO:0000256" key="7">
    <source>
        <dbReference type="SAM" id="Phobius"/>
    </source>
</evidence>
<dbReference type="EMBL" id="JAVDXV010000010">
    <property type="protein sequence ID" value="MDR7335397.1"/>
    <property type="molecule type" value="Genomic_DNA"/>
</dbReference>
<dbReference type="InterPro" id="IPR003004">
    <property type="entry name" value="GspF/PilC"/>
</dbReference>